<dbReference type="Pfam" id="PF01602">
    <property type="entry name" value="Adaptin_N"/>
    <property type="match status" value="1"/>
</dbReference>
<dbReference type="VEuPathDB" id="MicrosporidiaDB:VICG_00927"/>
<protein>
    <recommendedName>
        <fullName evidence="1">Clathrin/coatomer adaptor adaptin-like N-terminal domain-containing protein</fullName>
    </recommendedName>
</protein>
<dbReference type="GeneID" id="19881639"/>
<dbReference type="AlphaFoldDB" id="L2GMF9"/>
<dbReference type="PANTHER" id="PTHR10635">
    <property type="entry name" value="COATOMER SUBUNIT BETA"/>
    <property type="match status" value="1"/>
</dbReference>
<proteinExistence type="predicted"/>
<dbReference type="InterPro" id="IPR016460">
    <property type="entry name" value="COPB1"/>
</dbReference>
<dbReference type="InterPro" id="IPR016024">
    <property type="entry name" value="ARM-type_fold"/>
</dbReference>
<gene>
    <name evidence="2" type="ORF">VICG_00927</name>
</gene>
<dbReference type="GO" id="GO:0030126">
    <property type="term" value="C:COPI vesicle coat"/>
    <property type="evidence" value="ECO:0007669"/>
    <property type="project" value="TreeGrafter"/>
</dbReference>
<reference evidence="3" key="1">
    <citation type="submission" date="2011-05" db="EMBL/GenBank/DDBJ databases">
        <title>The genome sequence of Vittaforma corneae strain ATCC 50505.</title>
        <authorList>
            <consortium name="The Broad Institute Genome Sequencing Platform"/>
            <person name="Cuomo C."/>
            <person name="Didier E."/>
            <person name="Bowers L."/>
            <person name="Young S.K."/>
            <person name="Zeng Q."/>
            <person name="Gargeya S."/>
            <person name="Fitzgerald M."/>
            <person name="Haas B."/>
            <person name="Abouelleil A."/>
            <person name="Alvarado L."/>
            <person name="Arachchi H.M."/>
            <person name="Berlin A."/>
            <person name="Chapman S.B."/>
            <person name="Gearin G."/>
            <person name="Goldberg J."/>
            <person name="Griggs A."/>
            <person name="Gujja S."/>
            <person name="Hansen M."/>
            <person name="Heiman D."/>
            <person name="Howarth C."/>
            <person name="Larimer J."/>
            <person name="Lui A."/>
            <person name="MacDonald P.J.P."/>
            <person name="McCowen C."/>
            <person name="Montmayeur A."/>
            <person name="Murphy C."/>
            <person name="Neiman D."/>
            <person name="Pearson M."/>
            <person name="Priest M."/>
            <person name="Roberts A."/>
            <person name="Saif S."/>
            <person name="Shea T."/>
            <person name="Sisk P."/>
            <person name="Stolte C."/>
            <person name="Sykes S."/>
            <person name="Wortman J."/>
            <person name="Nusbaum C."/>
            <person name="Birren B."/>
        </authorList>
    </citation>
    <scope>NUCLEOTIDE SEQUENCE [LARGE SCALE GENOMIC DNA]</scope>
    <source>
        <strain evidence="3">ATCC 50505</strain>
    </source>
</reference>
<dbReference type="EMBL" id="JH370135">
    <property type="protein sequence ID" value="ELA42078.1"/>
    <property type="molecule type" value="Genomic_DNA"/>
</dbReference>
<dbReference type="GO" id="GO:0006888">
    <property type="term" value="P:endoplasmic reticulum to Golgi vesicle-mediated transport"/>
    <property type="evidence" value="ECO:0007669"/>
    <property type="project" value="TreeGrafter"/>
</dbReference>
<dbReference type="InParanoid" id="L2GMF9"/>
<keyword evidence="3" id="KW-1185">Reference proteome</keyword>
<dbReference type="SUPFAM" id="SSF48371">
    <property type="entry name" value="ARM repeat"/>
    <property type="match status" value="1"/>
</dbReference>
<organism evidence="2 3">
    <name type="scientific">Vittaforma corneae (strain ATCC 50505)</name>
    <name type="common">Microsporidian parasite</name>
    <name type="synonym">Nosema corneum</name>
    <dbReference type="NCBI Taxonomy" id="993615"/>
    <lineage>
        <taxon>Eukaryota</taxon>
        <taxon>Fungi</taxon>
        <taxon>Fungi incertae sedis</taxon>
        <taxon>Microsporidia</taxon>
        <taxon>Nosematidae</taxon>
        <taxon>Vittaforma</taxon>
    </lineage>
</organism>
<accession>L2GMF9</accession>
<dbReference type="RefSeq" id="XP_007604374.1">
    <property type="nucleotide sequence ID" value="XM_007604312.1"/>
</dbReference>
<evidence type="ECO:0000313" key="2">
    <source>
        <dbReference type="EMBL" id="ELA42078.1"/>
    </source>
</evidence>
<name>L2GMF9_VITCO</name>
<dbReference type="GO" id="GO:0006891">
    <property type="term" value="P:intra-Golgi vesicle-mediated transport"/>
    <property type="evidence" value="ECO:0007669"/>
    <property type="project" value="TreeGrafter"/>
</dbReference>
<evidence type="ECO:0000259" key="1">
    <source>
        <dbReference type="Pfam" id="PF01602"/>
    </source>
</evidence>
<feature type="domain" description="Clathrin/coatomer adaptor adaptin-like N-terminal" evidence="1">
    <location>
        <begin position="13"/>
        <end position="138"/>
    </location>
</feature>
<dbReference type="OrthoDB" id="10261439at2759"/>
<dbReference type="PANTHER" id="PTHR10635:SF0">
    <property type="entry name" value="COATOMER SUBUNIT BETA"/>
    <property type="match status" value="1"/>
</dbReference>
<dbReference type="HOGENOM" id="CLU_1688108_0_0_1"/>
<sequence>MPQELLLEIQKELMDQKLFSKDPEKTLKHLISQQSTGHHSPDTIHSVVQLVMGKDDNKLKRLLYYFFETMNKEDKSFIVCLNQIKKDLSGPNEFVRGLVLKFISTLENIDYVLPLLKDVKDNLNNKCSYVRMNALYCLGEVGLSLILKSRLISSAQ</sequence>
<dbReference type="Gene3D" id="1.25.10.10">
    <property type="entry name" value="Leucine-rich Repeat Variant"/>
    <property type="match status" value="1"/>
</dbReference>
<dbReference type="InterPro" id="IPR002553">
    <property type="entry name" value="Clathrin/coatomer_adapt-like_N"/>
</dbReference>
<dbReference type="Proteomes" id="UP000011082">
    <property type="component" value="Unassembled WGS sequence"/>
</dbReference>
<evidence type="ECO:0000313" key="3">
    <source>
        <dbReference type="Proteomes" id="UP000011082"/>
    </source>
</evidence>
<dbReference type="InterPro" id="IPR011989">
    <property type="entry name" value="ARM-like"/>
</dbReference>
<dbReference type="GO" id="GO:0006886">
    <property type="term" value="P:intracellular protein transport"/>
    <property type="evidence" value="ECO:0007669"/>
    <property type="project" value="InterPro"/>
</dbReference>
<dbReference type="STRING" id="993615.L2GMF9"/>